<gene>
    <name evidence="7" type="ORF">G4Y79_16905</name>
</gene>
<feature type="domain" description="IclR-ED" evidence="6">
    <location>
        <begin position="67"/>
        <end position="244"/>
    </location>
</feature>
<dbReference type="Proteomes" id="UP000594468">
    <property type="component" value="Chromosome"/>
</dbReference>
<dbReference type="RefSeq" id="WP_195169439.1">
    <property type="nucleotide sequence ID" value="NZ_CP062983.1"/>
</dbReference>
<dbReference type="GO" id="GO:0045892">
    <property type="term" value="P:negative regulation of DNA-templated transcription"/>
    <property type="evidence" value="ECO:0007669"/>
    <property type="project" value="TreeGrafter"/>
</dbReference>
<dbReference type="GO" id="GO:0003677">
    <property type="term" value="F:DNA binding"/>
    <property type="evidence" value="ECO:0007669"/>
    <property type="project" value="UniProtKB-KW"/>
</dbReference>
<dbReference type="InterPro" id="IPR036388">
    <property type="entry name" value="WH-like_DNA-bd_sf"/>
</dbReference>
<dbReference type="InterPro" id="IPR036390">
    <property type="entry name" value="WH_DNA-bd_sf"/>
</dbReference>
<dbReference type="Gene3D" id="1.10.10.10">
    <property type="entry name" value="Winged helix-like DNA-binding domain superfamily/Winged helix DNA-binding domain"/>
    <property type="match status" value="1"/>
</dbReference>
<name>A0A7S8E6P1_9CHLR</name>
<feature type="domain" description="HTH iclR-type" evidence="5">
    <location>
        <begin position="4"/>
        <end position="66"/>
    </location>
</feature>
<dbReference type="Gene3D" id="3.30.450.40">
    <property type="match status" value="1"/>
</dbReference>
<dbReference type="PANTHER" id="PTHR30136:SF24">
    <property type="entry name" value="HTH-TYPE TRANSCRIPTIONAL REPRESSOR ALLR"/>
    <property type="match status" value="1"/>
</dbReference>
<dbReference type="PROSITE" id="PS51078">
    <property type="entry name" value="ICLR_ED"/>
    <property type="match status" value="1"/>
</dbReference>
<evidence type="ECO:0000313" key="7">
    <source>
        <dbReference type="EMBL" id="QPC81366.1"/>
    </source>
</evidence>
<dbReference type="SMART" id="SM00346">
    <property type="entry name" value="HTH_ICLR"/>
    <property type="match status" value="1"/>
</dbReference>
<dbReference type="SUPFAM" id="SSF46785">
    <property type="entry name" value="Winged helix' DNA-binding domain"/>
    <property type="match status" value="1"/>
</dbReference>
<keyword evidence="8" id="KW-1185">Reference proteome</keyword>
<dbReference type="PANTHER" id="PTHR30136">
    <property type="entry name" value="HELIX-TURN-HELIX TRANSCRIPTIONAL REGULATOR, ICLR FAMILY"/>
    <property type="match status" value="1"/>
</dbReference>
<evidence type="ECO:0000256" key="1">
    <source>
        <dbReference type="ARBA" id="ARBA00023015"/>
    </source>
</evidence>
<dbReference type="SUPFAM" id="SSF55781">
    <property type="entry name" value="GAF domain-like"/>
    <property type="match status" value="1"/>
</dbReference>
<protein>
    <submittedName>
        <fullName evidence="7">IclR family transcriptional regulator</fullName>
    </submittedName>
</protein>
<proteinExistence type="predicted"/>
<evidence type="ECO:0000259" key="5">
    <source>
        <dbReference type="PROSITE" id="PS51077"/>
    </source>
</evidence>
<dbReference type="Pfam" id="PF01614">
    <property type="entry name" value="IclR_C"/>
    <property type="match status" value="1"/>
</dbReference>
<evidence type="ECO:0000256" key="2">
    <source>
        <dbReference type="ARBA" id="ARBA00023125"/>
    </source>
</evidence>
<dbReference type="Pfam" id="PF09339">
    <property type="entry name" value="HTH_IclR"/>
    <property type="match status" value="1"/>
</dbReference>
<dbReference type="GO" id="GO:0003700">
    <property type="term" value="F:DNA-binding transcription factor activity"/>
    <property type="evidence" value="ECO:0007669"/>
    <property type="project" value="TreeGrafter"/>
</dbReference>
<dbReference type="EMBL" id="CP062983">
    <property type="protein sequence ID" value="QPC81366.1"/>
    <property type="molecule type" value="Genomic_DNA"/>
</dbReference>
<accession>A0A7S8E6P1</accession>
<evidence type="ECO:0000259" key="6">
    <source>
        <dbReference type="PROSITE" id="PS51078"/>
    </source>
</evidence>
<dbReference type="InterPro" id="IPR014757">
    <property type="entry name" value="Tscrpt_reg_IclR_C"/>
</dbReference>
<sequence length="264" mass="29112">MSEVQSLARGLKILNQFIDSDHSLGITELANELHIDKSTVSRLVKTFVNYGYLQPEVGSRRFVPGHRLEEFSWSLQNQTPLRAKAKRYLNWLVEQTDECAHTAVYSQGGTLVIDDVEGKGALRVVGNTGRVIPLHCTAVGKGLIAFGNYPLPTKLNPYTERTITRPHDLKQHLETIRQQGYALDDEEHEPGVRCIAAPVYNYAGIAIATIGISGPTVRITPIRVKAVADLVMRAASGLSQELGFAPGKKRPSDLNGNNHHDEKI</sequence>
<dbReference type="InterPro" id="IPR029016">
    <property type="entry name" value="GAF-like_dom_sf"/>
</dbReference>
<reference evidence="7 8" key="1">
    <citation type="submission" date="2020-02" db="EMBL/GenBank/DDBJ databases">
        <authorList>
            <person name="Zheng R.K."/>
            <person name="Sun C.M."/>
        </authorList>
    </citation>
    <scope>NUCLEOTIDE SEQUENCE [LARGE SCALE GENOMIC DNA]</scope>
    <source>
        <strain evidence="8">rifampicinis</strain>
    </source>
</reference>
<evidence type="ECO:0000313" key="8">
    <source>
        <dbReference type="Proteomes" id="UP000594468"/>
    </source>
</evidence>
<dbReference type="KEGG" id="pmet:G4Y79_16905"/>
<dbReference type="AlphaFoldDB" id="A0A7S8E6P1"/>
<evidence type="ECO:0000256" key="3">
    <source>
        <dbReference type="ARBA" id="ARBA00023163"/>
    </source>
</evidence>
<organism evidence="7 8">
    <name type="scientific">Phototrophicus methaneseepsis</name>
    <dbReference type="NCBI Taxonomy" id="2710758"/>
    <lineage>
        <taxon>Bacteria</taxon>
        <taxon>Bacillati</taxon>
        <taxon>Chloroflexota</taxon>
        <taxon>Candidatus Thermofontia</taxon>
        <taxon>Phototrophicales</taxon>
        <taxon>Phototrophicaceae</taxon>
        <taxon>Phototrophicus</taxon>
    </lineage>
</organism>
<keyword evidence="3" id="KW-0804">Transcription</keyword>
<dbReference type="InterPro" id="IPR050707">
    <property type="entry name" value="HTH_MetabolicPath_Reg"/>
</dbReference>
<dbReference type="PROSITE" id="PS51077">
    <property type="entry name" value="HTH_ICLR"/>
    <property type="match status" value="1"/>
</dbReference>
<dbReference type="InterPro" id="IPR005471">
    <property type="entry name" value="Tscrpt_reg_IclR_N"/>
</dbReference>
<evidence type="ECO:0000256" key="4">
    <source>
        <dbReference type="SAM" id="MobiDB-lite"/>
    </source>
</evidence>
<feature type="region of interest" description="Disordered" evidence="4">
    <location>
        <begin position="242"/>
        <end position="264"/>
    </location>
</feature>
<keyword evidence="1" id="KW-0805">Transcription regulation</keyword>
<keyword evidence="2" id="KW-0238">DNA-binding</keyword>